<dbReference type="InterPro" id="IPR042098">
    <property type="entry name" value="TauD-like_sf"/>
</dbReference>
<evidence type="ECO:0000256" key="4">
    <source>
        <dbReference type="ARBA" id="ARBA00023002"/>
    </source>
</evidence>
<evidence type="ECO:0000256" key="1">
    <source>
        <dbReference type="ARBA" id="ARBA00005896"/>
    </source>
</evidence>
<evidence type="ECO:0000259" key="6">
    <source>
        <dbReference type="Pfam" id="PF02668"/>
    </source>
</evidence>
<keyword evidence="3 7" id="KW-0223">Dioxygenase</keyword>
<dbReference type="Pfam" id="PF02668">
    <property type="entry name" value="TauD"/>
    <property type="match status" value="1"/>
</dbReference>
<keyword evidence="5" id="KW-0408">Iron</keyword>
<evidence type="ECO:0000256" key="2">
    <source>
        <dbReference type="ARBA" id="ARBA00022723"/>
    </source>
</evidence>
<comment type="similarity">
    <text evidence="1">Belongs to the TfdA dioxygenase family.</text>
</comment>
<dbReference type="Proteomes" id="UP000546173">
    <property type="component" value="Unassembled WGS sequence"/>
</dbReference>
<keyword evidence="8" id="KW-1185">Reference proteome</keyword>
<accession>A0A7X1G5Q0</accession>
<keyword evidence="2" id="KW-0479">Metal-binding</keyword>
<comment type="caution">
    <text evidence="7">The sequence shown here is derived from an EMBL/GenBank/DDBJ whole genome shotgun (WGS) entry which is preliminary data.</text>
</comment>
<dbReference type="SUPFAM" id="SSF51197">
    <property type="entry name" value="Clavaminate synthase-like"/>
    <property type="match status" value="1"/>
</dbReference>
<evidence type="ECO:0000256" key="3">
    <source>
        <dbReference type="ARBA" id="ARBA00022964"/>
    </source>
</evidence>
<dbReference type="InterPro" id="IPR003819">
    <property type="entry name" value="TauD/TfdA-like"/>
</dbReference>
<dbReference type="PANTHER" id="PTHR30468">
    <property type="entry name" value="ALPHA-KETOGLUTARATE-DEPENDENT SULFONATE DIOXYGENASE"/>
    <property type="match status" value="1"/>
</dbReference>
<keyword evidence="4" id="KW-0560">Oxidoreductase</keyword>
<dbReference type="RefSeq" id="WP_185793936.1">
    <property type="nucleotide sequence ID" value="NZ_JACMYH010000001.1"/>
</dbReference>
<sequence length="288" mass="32861">MFAEKIPRPATAIRATALEPTIGAQIEGVDLRRPLDAHARDEIRALLLKHKVLFFRDQHIDTAQQLAFARQFGELYQHPTTQKQDHERPNAHLILGSEARDRYGDARKGRWHTDTSWMLKPTFGAVLRAVSLPETGGDTLWADTGLVYRSLPAALRERIDNAFVTHNFKPALDKVGYNYPILAHPLVRTHPETGEDALFINFSMSPQILGLSLEESREIVGLLLKEVSNPEYQVRFKWQAGDVAFWDNRGALHYPVYNYGDFPRAMERVLIADDDIPHRRRVQPDSPQ</sequence>
<dbReference type="Gene3D" id="3.60.130.10">
    <property type="entry name" value="Clavaminate synthase-like"/>
    <property type="match status" value="1"/>
</dbReference>
<dbReference type="InterPro" id="IPR051323">
    <property type="entry name" value="AtsK-like"/>
</dbReference>
<feature type="domain" description="TauD/TfdA-like" evidence="6">
    <location>
        <begin position="16"/>
        <end position="269"/>
    </location>
</feature>
<dbReference type="GO" id="GO:0016706">
    <property type="term" value="F:2-oxoglutarate-dependent dioxygenase activity"/>
    <property type="evidence" value="ECO:0007669"/>
    <property type="project" value="TreeGrafter"/>
</dbReference>
<organism evidence="7 8">
    <name type="scientific">Pseudomonas baltica</name>
    <dbReference type="NCBI Taxonomy" id="2762576"/>
    <lineage>
        <taxon>Bacteria</taxon>
        <taxon>Pseudomonadati</taxon>
        <taxon>Pseudomonadota</taxon>
        <taxon>Gammaproteobacteria</taxon>
        <taxon>Pseudomonadales</taxon>
        <taxon>Pseudomonadaceae</taxon>
        <taxon>Pseudomonas</taxon>
    </lineage>
</organism>
<evidence type="ECO:0000256" key="5">
    <source>
        <dbReference type="ARBA" id="ARBA00023004"/>
    </source>
</evidence>
<dbReference type="AlphaFoldDB" id="A0A7X1G5Q0"/>
<proteinExistence type="inferred from homology"/>
<evidence type="ECO:0000313" key="8">
    <source>
        <dbReference type="Proteomes" id="UP000546173"/>
    </source>
</evidence>
<evidence type="ECO:0000313" key="7">
    <source>
        <dbReference type="EMBL" id="MBC2678204.1"/>
    </source>
</evidence>
<name>A0A7X1G5Q0_9PSED</name>
<reference evidence="7 8" key="1">
    <citation type="submission" date="2020-08" db="EMBL/GenBank/DDBJ databases">
        <title>Pseudomonas sp. nov.</title>
        <authorList>
            <person name="Gieschler S."/>
            <person name="Fiedler G."/>
            <person name="Brinks E."/>
            <person name="Boehnlein C."/>
            <person name="Franz C.M.A.P."/>
            <person name="Kabisch J."/>
        </authorList>
    </citation>
    <scope>NUCLEOTIDE SEQUENCE [LARGE SCALE GENOMIC DNA]</scope>
    <source>
        <strain evidence="7 8">MBT-2</strain>
    </source>
</reference>
<dbReference type="GO" id="GO:0005737">
    <property type="term" value="C:cytoplasm"/>
    <property type="evidence" value="ECO:0007669"/>
    <property type="project" value="TreeGrafter"/>
</dbReference>
<protein>
    <submittedName>
        <fullName evidence="7">TauD/TfdA family dioxygenase</fullName>
    </submittedName>
</protein>
<dbReference type="GO" id="GO:0046872">
    <property type="term" value="F:metal ion binding"/>
    <property type="evidence" value="ECO:0007669"/>
    <property type="project" value="UniProtKB-KW"/>
</dbReference>
<dbReference type="EMBL" id="JACMYH010000001">
    <property type="protein sequence ID" value="MBC2678204.1"/>
    <property type="molecule type" value="Genomic_DNA"/>
</dbReference>
<gene>
    <name evidence="7" type="ORF">H7993_07350</name>
</gene>
<dbReference type="PANTHER" id="PTHR30468:SF1">
    <property type="entry name" value="ALPHA-KETOGLUTARATE-DEPENDENT SULFONATE DIOXYGENASE"/>
    <property type="match status" value="1"/>
</dbReference>